<dbReference type="Gene3D" id="1.10.555.10">
    <property type="entry name" value="Rho GTPase activation protein"/>
    <property type="match status" value="1"/>
</dbReference>
<dbReference type="CDD" id="cd09394">
    <property type="entry name" value="LIM1_Rga"/>
    <property type="match status" value="1"/>
</dbReference>
<feature type="region of interest" description="Disordered" evidence="6">
    <location>
        <begin position="188"/>
        <end position="635"/>
    </location>
</feature>
<keyword evidence="2 4" id="KW-0479">Metal-binding</keyword>
<evidence type="ECO:0000256" key="5">
    <source>
        <dbReference type="SAM" id="Coils"/>
    </source>
</evidence>
<dbReference type="SMART" id="SM00324">
    <property type="entry name" value="RhoGAP"/>
    <property type="match status" value="1"/>
</dbReference>
<evidence type="ECO:0000313" key="9">
    <source>
        <dbReference type="EMBL" id="KAL0264908.1"/>
    </source>
</evidence>
<dbReference type="PANTHER" id="PTHR23176:SF128">
    <property type="entry name" value="RHO GTPASE-ACTIVATING PROTEIN RGD1"/>
    <property type="match status" value="1"/>
</dbReference>
<dbReference type="RefSeq" id="XP_066637648.1">
    <property type="nucleotide sequence ID" value="XM_066772369.1"/>
</dbReference>
<evidence type="ECO:0000256" key="2">
    <source>
        <dbReference type="ARBA" id="ARBA00022723"/>
    </source>
</evidence>
<feature type="compositionally biased region" description="Basic and acidic residues" evidence="6">
    <location>
        <begin position="430"/>
        <end position="461"/>
    </location>
</feature>
<keyword evidence="3 4" id="KW-0862">Zinc</keyword>
<dbReference type="EMBL" id="JAJVCZ030000001">
    <property type="protein sequence ID" value="KAL0264908.1"/>
    <property type="molecule type" value="Genomic_DNA"/>
</dbReference>
<evidence type="ECO:0000256" key="6">
    <source>
        <dbReference type="SAM" id="MobiDB-lite"/>
    </source>
</evidence>
<dbReference type="GeneID" id="92004947"/>
<feature type="compositionally biased region" description="Polar residues" evidence="6">
    <location>
        <begin position="514"/>
        <end position="528"/>
    </location>
</feature>
<dbReference type="CDD" id="cd09395">
    <property type="entry name" value="LIM2_Rga"/>
    <property type="match status" value="1"/>
</dbReference>
<dbReference type="PROSITE" id="PS50238">
    <property type="entry name" value="RHOGAP"/>
    <property type="match status" value="1"/>
</dbReference>
<dbReference type="Gene3D" id="2.10.110.10">
    <property type="entry name" value="Cysteine Rich Protein"/>
    <property type="match status" value="2"/>
</dbReference>
<keyword evidence="4" id="KW-0440">LIM domain</keyword>
<dbReference type="InterPro" id="IPR000198">
    <property type="entry name" value="RhoGAP_dom"/>
</dbReference>
<organism evidence="9 10">
    <name type="scientific">Diplodia seriata</name>
    <dbReference type="NCBI Taxonomy" id="420778"/>
    <lineage>
        <taxon>Eukaryota</taxon>
        <taxon>Fungi</taxon>
        <taxon>Dikarya</taxon>
        <taxon>Ascomycota</taxon>
        <taxon>Pezizomycotina</taxon>
        <taxon>Dothideomycetes</taxon>
        <taxon>Dothideomycetes incertae sedis</taxon>
        <taxon>Botryosphaeriales</taxon>
        <taxon>Botryosphaeriaceae</taxon>
        <taxon>Diplodia</taxon>
    </lineage>
</organism>
<feature type="domain" description="Rho-GAP" evidence="8">
    <location>
        <begin position="1043"/>
        <end position="1231"/>
    </location>
</feature>
<dbReference type="PANTHER" id="PTHR23176">
    <property type="entry name" value="RHO/RAC/CDC GTPASE-ACTIVATING PROTEIN"/>
    <property type="match status" value="1"/>
</dbReference>
<evidence type="ECO:0000259" key="8">
    <source>
        <dbReference type="PROSITE" id="PS50238"/>
    </source>
</evidence>
<evidence type="ECO:0000256" key="1">
    <source>
        <dbReference type="ARBA" id="ARBA00022468"/>
    </source>
</evidence>
<reference evidence="9 10" key="1">
    <citation type="submission" date="2024-02" db="EMBL/GenBank/DDBJ databases">
        <title>De novo assembly and annotation of 12 fungi associated with fruit tree decline syndrome in Ontario, Canada.</title>
        <authorList>
            <person name="Sulman M."/>
            <person name="Ellouze W."/>
            <person name="Ilyukhin E."/>
        </authorList>
    </citation>
    <scope>NUCLEOTIDE SEQUENCE [LARGE SCALE GENOMIC DNA]</scope>
    <source>
        <strain evidence="9 10">FDS-637</strain>
    </source>
</reference>
<feature type="domain" description="LIM zinc-binding" evidence="7">
    <location>
        <begin position="107"/>
        <end position="166"/>
    </location>
</feature>
<comment type="caution">
    <text evidence="9">The sequence shown here is derived from an EMBL/GenBank/DDBJ whole genome shotgun (WGS) entry which is preliminary data.</text>
</comment>
<proteinExistence type="predicted"/>
<feature type="compositionally biased region" description="Polar residues" evidence="6">
    <location>
        <begin position="411"/>
        <end position="420"/>
    </location>
</feature>
<feature type="compositionally biased region" description="Basic and acidic residues" evidence="6">
    <location>
        <begin position="343"/>
        <end position="364"/>
    </location>
</feature>
<feature type="region of interest" description="Disordered" evidence="6">
    <location>
        <begin position="732"/>
        <end position="753"/>
    </location>
</feature>
<dbReference type="Proteomes" id="UP001430584">
    <property type="component" value="Unassembled WGS sequence"/>
</dbReference>
<name>A0ABR3CVJ1_9PEZI</name>
<dbReference type="Pfam" id="PF00620">
    <property type="entry name" value="RhoGAP"/>
    <property type="match status" value="1"/>
</dbReference>
<protein>
    <submittedName>
        <fullName evidence="9">Rho-type gtpase-activating protein</fullName>
    </submittedName>
</protein>
<gene>
    <name evidence="9" type="primary">RGA2</name>
    <name evidence="9" type="ORF">SLS55_000862</name>
</gene>
<feature type="compositionally biased region" description="Low complexity" evidence="6">
    <location>
        <begin position="616"/>
        <end position="627"/>
    </location>
</feature>
<dbReference type="InterPro" id="IPR050729">
    <property type="entry name" value="Rho-GAP"/>
</dbReference>
<dbReference type="SUPFAM" id="SSF48350">
    <property type="entry name" value="GTPase activation domain, GAP"/>
    <property type="match status" value="1"/>
</dbReference>
<sequence length="1241" mass="135642">MESPGAYPDSPGMDEMDVIYHCKGCGEILEEGKAFELGMHEFLTPLTRKAPRVAISSGPETRVPPPPSGNRWHIDCFRCNTCGTLLDSDANLLLLGDGSLICNNCTYSCSACNNKIEDLAILTGDQAFCASCFRCRNCKRKIENLRYARTSQGIFCMSCHESLMARRRKKTKANRQLAESKAPVVLDKSLPALPPGASHAAASSFSPDLETPPEIETPDELPHRPRAATSGANANLRREASPASADSRNGKVARGGGEIEALTDVAEPQTLPASTYREKRRSAMPMSTNFDDPDGMFANVPFALDPNPAPGPSPLADSRTYNIEEDKKNQRDYFNGGKPGTTSHRELLKESRGSSRSSSQERRSKSTSSPHIAFQEKGRAMSGDRVDTMRRRDVPSANSSPSAGNDRPRAQHSTSASTAGSLGEGFKLQEVPKDRKTTRTRSRSDVRSPDDSASSARKDLSESSNITSPVSTNSSYTPTSQDYERTDEPQPMSAPYSASAIDRPKRGDSLGAQHRSSMGGHSSPSTPTGPRAGHERKASASSALANRDLNTLTQMNGGLTISKPVESPTSRSIMDGPPPRSGSRPVVGSNNAGESFTTPRAPPHPPQGSGSHRPQDSISSTISDGSTHPMSPSLLRYSAGGDFSVDEDMARIFMDNEENHSSVLRRVSNAVKHGRSFSDRGSRSSLSQKWKSPHNGSVDIGSPSSASPDTKDESAYLRAQLRQAQHRIAELETDVNKLNESASKSSDMKQVNSELKEKRSTIAVLDTQREVVMRELDIMTEHLKAAKDQQRPLDLQAFQSAFFRDFAAELEKFKAKVKAEIEELVQKRNEVNDDIFNLIKMKDKGYQEYESLSQKNTQLAELNNQLVQTIQDLYKSSNRGANGQANNALGIQLNNGKDKDVSITEIQKAVQEHQMNQLADNMDESTVLQPRVIQIKPKANKFNWKKGGQAVAKNVTKGLKGAFASQPMHQHDALTVGGAPYGALQPGATPSLEPSAAQKASDRGFGGFFGGNQKAVQKPMQRPVHNHNNSTTQLSAAEGLFGSDLSERCEFEKATIPSIVRRCIQEVELRGVDVEGIYRKSGGSGQVNQVRAGFEKEAEYDISDPDLDIHAVTSALKQYFRRLPNPLITFEVYDELLAAGAFHQDIEKLVPAMRSAIDSLPQHHRDCLEFLVFHLARVMEHKKDNLMTAVNIAVVFAPTVMRPQTIEREMTDMGPQRTAIQALLEHNKAIFAPEAEVPNQL</sequence>
<evidence type="ECO:0000256" key="3">
    <source>
        <dbReference type="ARBA" id="ARBA00022833"/>
    </source>
</evidence>
<keyword evidence="5" id="KW-0175">Coiled coil</keyword>
<feature type="compositionally biased region" description="Basic and acidic residues" evidence="6">
    <location>
        <begin position="374"/>
        <end position="394"/>
    </location>
</feature>
<feature type="compositionally biased region" description="Polar residues" evidence="6">
    <location>
        <begin position="462"/>
        <end position="481"/>
    </location>
</feature>
<dbReference type="Pfam" id="PF00412">
    <property type="entry name" value="LIM"/>
    <property type="match status" value="2"/>
</dbReference>
<dbReference type="PROSITE" id="PS50023">
    <property type="entry name" value="LIM_DOMAIN_2"/>
    <property type="match status" value="1"/>
</dbReference>
<dbReference type="InterPro" id="IPR001781">
    <property type="entry name" value="Znf_LIM"/>
</dbReference>
<evidence type="ECO:0000313" key="10">
    <source>
        <dbReference type="Proteomes" id="UP001430584"/>
    </source>
</evidence>
<evidence type="ECO:0000259" key="7">
    <source>
        <dbReference type="PROSITE" id="PS50023"/>
    </source>
</evidence>
<feature type="compositionally biased region" description="Polar residues" evidence="6">
    <location>
        <begin position="588"/>
        <end position="598"/>
    </location>
</feature>
<feature type="compositionally biased region" description="Polar residues" evidence="6">
    <location>
        <begin position="539"/>
        <end position="559"/>
    </location>
</feature>
<accession>A0ABR3CVJ1</accession>
<feature type="region of interest" description="Disordered" evidence="6">
    <location>
        <begin position="672"/>
        <end position="713"/>
    </location>
</feature>
<dbReference type="SMART" id="SM00132">
    <property type="entry name" value="LIM"/>
    <property type="match status" value="2"/>
</dbReference>
<evidence type="ECO:0000256" key="4">
    <source>
        <dbReference type="PROSITE-ProRule" id="PRU00125"/>
    </source>
</evidence>
<dbReference type="CDD" id="cd00159">
    <property type="entry name" value="RhoGAP"/>
    <property type="match status" value="1"/>
</dbReference>
<dbReference type="InterPro" id="IPR008936">
    <property type="entry name" value="Rho_GTPase_activation_prot"/>
</dbReference>
<feature type="coiled-coil region" evidence="5">
    <location>
        <begin position="807"/>
        <end position="872"/>
    </location>
</feature>
<feature type="compositionally biased region" description="Basic and acidic residues" evidence="6">
    <location>
        <begin position="322"/>
        <end position="331"/>
    </location>
</feature>
<keyword evidence="10" id="KW-1185">Reference proteome</keyword>
<feature type="compositionally biased region" description="Polar residues" evidence="6">
    <location>
        <begin position="738"/>
        <end position="753"/>
    </location>
</feature>
<keyword evidence="1" id="KW-0343">GTPase activation</keyword>